<keyword evidence="3" id="KW-0813">Transport</keyword>
<dbReference type="AlphaFoldDB" id="H2MLX9"/>
<dbReference type="GeneTree" id="ENSGT00950000182929"/>
<comment type="similarity">
    <text evidence="2">Belongs to the apolipoprotein A1/A4/E family.</text>
</comment>
<keyword evidence="10" id="KW-0443">Lipid metabolism</keyword>
<dbReference type="GO" id="GO:0034364">
    <property type="term" value="C:high-density lipoprotein particle"/>
    <property type="evidence" value="ECO:0000318"/>
    <property type="project" value="GO_Central"/>
</dbReference>
<keyword evidence="16" id="KW-1185">Reference proteome</keyword>
<keyword evidence="5" id="KW-0153">Cholesterol metabolism</keyword>
<dbReference type="Ensembl" id="ENSORLT00000019716.2">
    <property type="protein sequence ID" value="ENSORLP00000019715.2"/>
    <property type="gene ID" value="ENSORLG00000015744.2"/>
</dbReference>
<dbReference type="eggNOG" id="ENOG502RYNK">
    <property type="taxonomic scope" value="Eukaryota"/>
</dbReference>
<dbReference type="InterPro" id="IPR050163">
    <property type="entry name" value="Apolipoprotein_A1/A4/E"/>
</dbReference>
<proteinExistence type="inferred from homology"/>
<dbReference type="GO" id="GO:0042627">
    <property type="term" value="C:chylomicron"/>
    <property type="evidence" value="ECO:0000318"/>
    <property type="project" value="GO_Central"/>
</dbReference>
<dbReference type="GO" id="GO:1903561">
    <property type="term" value="C:extracellular vesicle"/>
    <property type="evidence" value="ECO:0000318"/>
    <property type="project" value="GO_Central"/>
</dbReference>
<keyword evidence="9" id="KW-0445">Lipid transport</keyword>
<dbReference type="SUPFAM" id="SSF58113">
    <property type="entry name" value="Apolipoprotein A-I"/>
    <property type="match status" value="1"/>
</dbReference>
<evidence type="ECO:0000313" key="15">
    <source>
        <dbReference type="Ensembl" id="ENSORLP00000019715.2"/>
    </source>
</evidence>
<keyword evidence="7" id="KW-0677">Repeat</keyword>
<dbReference type="InterPro" id="IPR000074">
    <property type="entry name" value="ApoA_E"/>
</dbReference>
<evidence type="ECO:0000256" key="2">
    <source>
        <dbReference type="ARBA" id="ARBA00008788"/>
    </source>
</evidence>
<comment type="function">
    <text evidence="13">Participates in the reverse transport of cholesterol from tissues to the liver for excretion by promoting cholesterol efflux from tissues and by acting as a cofactor for the lecithin cholesterol acyltransferase (LCAT).</text>
</comment>
<dbReference type="Pfam" id="PF01442">
    <property type="entry name" value="Apolipoprotein"/>
    <property type="match status" value="1"/>
</dbReference>
<gene>
    <name evidence="15" type="primary">LOC101169721</name>
</gene>
<dbReference type="PANTHER" id="PTHR18976:SF11">
    <property type="entry name" value="APOLIPOPROTEIN A-I"/>
    <property type="match status" value="1"/>
</dbReference>
<evidence type="ECO:0000256" key="7">
    <source>
        <dbReference type="ARBA" id="ARBA00022737"/>
    </source>
</evidence>
<evidence type="ECO:0000256" key="3">
    <source>
        <dbReference type="ARBA" id="ARBA00022448"/>
    </source>
</evidence>
<evidence type="ECO:0000256" key="6">
    <source>
        <dbReference type="ARBA" id="ARBA00022729"/>
    </source>
</evidence>
<dbReference type="GO" id="GO:0042157">
    <property type="term" value="P:lipoprotein metabolic process"/>
    <property type="evidence" value="ECO:0007669"/>
    <property type="project" value="InterPro"/>
</dbReference>
<evidence type="ECO:0000256" key="5">
    <source>
        <dbReference type="ARBA" id="ARBA00022548"/>
    </source>
</evidence>
<name>H2MLX9_ORYLA</name>
<keyword evidence="4" id="KW-0964">Secreted</keyword>
<keyword evidence="12" id="KW-0753">Steroid metabolism</keyword>
<reference evidence="15 16" key="1">
    <citation type="journal article" date="2007" name="Nature">
        <title>The medaka draft genome and insights into vertebrate genome evolution.</title>
        <authorList>
            <person name="Kasahara M."/>
            <person name="Naruse K."/>
            <person name="Sasaki S."/>
            <person name="Nakatani Y."/>
            <person name="Qu W."/>
            <person name="Ahsan B."/>
            <person name="Yamada T."/>
            <person name="Nagayasu Y."/>
            <person name="Doi K."/>
            <person name="Kasai Y."/>
            <person name="Jindo T."/>
            <person name="Kobayashi D."/>
            <person name="Shimada A."/>
            <person name="Toyoda A."/>
            <person name="Kuroki Y."/>
            <person name="Fujiyama A."/>
            <person name="Sasaki T."/>
            <person name="Shimizu A."/>
            <person name="Asakawa S."/>
            <person name="Shimizu N."/>
            <person name="Hashimoto S."/>
            <person name="Yang J."/>
            <person name="Lee Y."/>
            <person name="Matsushima K."/>
            <person name="Sugano S."/>
            <person name="Sakaizumi M."/>
            <person name="Narita T."/>
            <person name="Ohishi K."/>
            <person name="Haga S."/>
            <person name="Ohta F."/>
            <person name="Nomoto H."/>
            <person name="Nogata K."/>
            <person name="Morishita T."/>
            <person name="Endo T."/>
            <person name="Shin-I T."/>
            <person name="Takeda H."/>
            <person name="Morishita S."/>
            <person name="Kohara Y."/>
        </authorList>
    </citation>
    <scope>NUCLEOTIDE SEQUENCE [LARGE SCALE GENOMIC DNA]</scope>
    <source>
        <strain evidence="15 16">Hd-rR</strain>
    </source>
</reference>
<dbReference type="GO" id="GO:0033700">
    <property type="term" value="P:phospholipid efflux"/>
    <property type="evidence" value="ECO:0000318"/>
    <property type="project" value="GO_Central"/>
</dbReference>
<dbReference type="GO" id="GO:0033344">
    <property type="term" value="P:cholesterol efflux"/>
    <property type="evidence" value="ECO:0000318"/>
    <property type="project" value="GO_Central"/>
</dbReference>
<dbReference type="GO" id="GO:0005543">
    <property type="term" value="F:phospholipid binding"/>
    <property type="evidence" value="ECO:0000318"/>
    <property type="project" value="GO_Central"/>
</dbReference>
<dbReference type="GO" id="GO:0120020">
    <property type="term" value="F:cholesterol transfer activity"/>
    <property type="evidence" value="ECO:0000318"/>
    <property type="project" value="GO_Central"/>
</dbReference>
<dbReference type="Proteomes" id="UP000001038">
    <property type="component" value="Chromosome 13"/>
</dbReference>
<dbReference type="GO" id="GO:0034362">
    <property type="term" value="C:low-density lipoprotein particle"/>
    <property type="evidence" value="ECO:0000318"/>
    <property type="project" value="GO_Central"/>
</dbReference>
<dbReference type="GO" id="GO:0034361">
    <property type="term" value="C:very-low-density lipoprotein particle"/>
    <property type="evidence" value="ECO:0000318"/>
    <property type="project" value="GO_Central"/>
</dbReference>
<keyword evidence="11" id="KW-1207">Sterol metabolism</keyword>
<evidence type="ECO:0000256" key="4">
    <source>
        <dbReference type="ARBA" id="ARBA00022525"/>
    </source>
</evidence>
<protein>
    <submittedName>
        <fullName evidence="15">Apolipoprotein A-Ib</fullName>
    </submittedName>
</protein>
<evidence type="ECO:0000313" key="16">
    <source>
        <dbReference type="Proteomes" id="UP000001038"/>
    </source>
</evidence>
<evidence type="ECO:0000256" key="11">
    <source>
        <dbReference type="ARBA" id="ARBA00023166"/>
    </source>
</evidence>
<dbReference type="GeneID" id="101169721"/>
<reference evidence="15" key="2">
    <citation type="submission" date="2025-08" db="UniProtKB">
        <authorList>
            <consortium name="Ensembl"/>
        </authorList>
    </citation>
    <scope>IDENTIFICATION</scope>
    <source>
        <strain evidence="15">Hd-rR</strain>
    </source>
</reference>
<feature type="region of interest" description="Disordered" evidence="14">
    <location>
        <begin position="1"/>
        <end position="33"/>
    </location>
</feature>
<dbReference type="PANTHER" id="PTHR18976">
    <property type="entry name" value="APOLIPOPROTEIN"/>
    <property type="match status" value="1"/>
</dbReference>
<sequence length="323" mass="36124">MSPLRETAGGVRSSSTWTCSPRSSAPPTLLHMDSSLHRPYKKSAPAGVAQSHHQLHQTTTMKFLALALLLVVGSQAASLQADAPSQLAQIRSAADVYMTQVKQGLIKALDQLDDTPYQELKTTLTQRVEDLHTNIKALQAQVSPMTDSVVTTISDATAEFRNSISQDIEALRADLAPKREKLREVLEKHMEEYRVQLEPIVKEYQARHTAEMEALRVKMEPVVAELRQKMAANVEETKAALMPIVESVRAKLVERLEQLRQLAVPYVEEYKEQMKNFYSQAQSITAEDIENLKAKITPLSEEIKLKFGEIFGAISATFNKNKN</sequence>
<organism evidence="15 16">
    <name type="scientific">Oryzias latipes</name>
    <name type="common">Japanese rice fish</name>
    <name type="synonym">Japanese killifish</name>
    <dbReference type="NCBI Taxonomy" id="8090"/>
    <lineage>
        <taxon>Eukaryota</taxon>
        <taxon>Metazoa</taxon>
        <taxon>Chordata</taxon>
        <taxon>Craniata</taxon>
        <taxon>Vertebrata</taxon>
        <taxon>Euteleostomi</taxon>
        <taxon>Actinopterygii</taxon>
        <taxon>Neopterygii</taxon>
        <taxon>Teleostei</taxon>
        <taxon>Neoteleostei</taxon>
        <taxon>Acanthomorphata</taxon>
        <taxon>Ovalentaria</taxon>
        <taxon>Atherinomorphae</taxon>
        <taxon>Beloniformes</taxon>
        <taxon>Adrianichthyidae</taxon>
        <taxon>Oryziinae</taxon>
        <taxon>Oryzias</taxon>
    </lineage>
</organism>
<dbReference type="GO" id="GO:0060228">
    <property type="term" value="F:phosphatidylcholine-sterol O-acyltransferase activator activity"/>
    <property type="evidence" value="ECO:0000318"/>
    <property type="project" value="GO_Central"/>
</dbReference>
<reference evidence="15" key="3">
    <citation type="submission" date="2025-09" db="UniProtKB">
        <authorList>
            <consortium name="Ensembl"/>
        </authorList>
    </citation>
    <scope>IDENTIFICATION</scope>
    <source>
        <strain evidence="15">Hd-rR</strain>
    </source>
</reference>
<feature type="compositionally biased region" description="Low complexity" evidence="14">
    <location>
        <begin position="12"/>
        <end position="23"/>
    </location>
</feature>
<keyword evidence="6" id="KW-0732">Signal</keyword>
<dbReference type="STRING" id="8090.ENSORLP00000019715"/>
<dbReference type="HOGENOM" id="CLU_058447_0_0_1"/>
<dbReference type="Gene3D" id="1.20.5.1230">
    <property type="entry name" value="Apolipoprotein A-I"/>
    <property type="match status" value="1"/>
</dbReference>
<dbReference type="RefSeq" id="XP_023817224.1">
    <property type="nucleotide sequence ID" value="XM_023961456.1"/>
</dbReference>
<evidence type="ECO:0000256" key="8">
    <source>
        <dbReference type="ARBA" id="ARBA00022850"/>
    </source>
</evidence>
<evidence type="ECO:0000256" key="1">
    <source>
        <dbReference type="ARBA" id="ARBA00004613"/>
    </source>
</evidence>
<evidence type="ECO:0000256" key="13">
    <source>
        <dbReference type="ARBA" id="ARBA00037506"/>
    </source>
</evidence>
<dbReference type="Bgee" id="ENSORLG00000015744">
    <property type="expression patterns" value="Expressed in intestine and 14 other cell types or tissues"/>
</dbReference>
<dbReference type="InParanoid" id="H2MLX9"/>
<comment type="subcellular location">
    <subcellularLocation>
        <location evidence="1">Secreted</location>
    </subcellularLocation>
</comment>
<evidence type="ECO:0000256" key="9">
    <source>
        <dbReference type="ARBA" id="ARBA00023055"/>
    </source>
</evidence>
<evidence type="ECO:0000256" key="10">
    <source>
        <dbReference type="ARBA" id="ARBA00023098"/>
    </source>
</evidence>
<keyword evidence="8" id="KW-0345">HDL</keyword>
<evidence type="ECO:0000256" key="12">
    <source>
        <dbReference type="ARBA" id="ARBA00023221"/>
    </source>
</evidence>
<evidence type="ECO:0000256" key="14">
    <source>
        <dbReference type="SAM" id="MobiDB-lite"/>
    </source>
</evidence>
<dbReference type="GO" id="GO:0008203">
    <property type="term" value="P:cholesterol metabolic process"/>
    <property type="evidence" value="ECO:0000318"/>
    <property type="project" value="GO_Central"/>
</dbReference>
<accession>H2MLX9</accession>
<dbReference type="GO" id="GO:0055090">
    <property type="term" value="P:acylglycerol homeostasis"/>
    <property type="evidence" value="ECO:0000318"/>
    <property type="project" value="GO_Central"/>
</dbReference>